<gene>
    <name evidence="1" type="ORF">KEU06_13980</name>
</gene>
<evidence type="ECO:0000313" key="1">
    <source>
        <dbReference type="EMBL" id="MBS3649718.1"/>
    </source>
</evidence>
<proteinExistence type="predicted"/>
<organism evidence="1 2">
    <name type="scientific">Pseudaminobacter soli</name>
    <name type="common">ex Zhang et al. 2022</name>
    <dbReference type="NCBI Taxonomy" id="2831468"/>
    <lineage>
        <taxon>Bacteria</taxon>
        <taxon>Pseudomonadati</taxon>
        <taxon>Pseudomonadota</taxon>
        <taxon>Alphaproteobacteria</taxon>
        <taxon>Hyphomicrobiales</taxon>
        <taxon>Phyllobacteriaceae</taxon>
        <taxon>Pseudaminobacter</taxon>
    </lineage>
</organism>
<name>A0A942E205_9HYPH</name>
<evidence type="ECO:0000313" key="2">
    <source>
        <dbReference type="Proteomes" id="UP000680348"/>
    </source>
</evidence>
<dbReference type="RefSeq" id="WP_188255287.1">
    <property type="nucleotide sequence ID" value="NZ_JABVCF010000007.1"/>
</dbReference>
<sequence length="101" mass="10520">MLAALASAQAEGFEDIILSATEDAEEGQDGFATDMPKIYLSATITNEVASGSKLTVARFALDTGGVAPPNYKIDEVSFDVGDNHVDASLSRPDNGRPVGNC</sequence>
<comment type="caution">
    <text evidence="1">The sequence shown here is derived from an EMBL/GenBank/DDBJ whole genome shotgun (WGS) entry which is preliminary data.</text>
</comment>
<keyword evidence="2" id="KW-1185">Reference proteome</keyword>
<dbReference type="AlphaFoldDB" id="A0A942E205"/>
<protein>
    <submittedName>
        <fullName evidence="1">Uncharacterized protein</fullName>
    </submittedName>
</protein>
<reference evidence="1" key="1">
    <citation type="submission" date="2021-04" db="EMBL/GenBank/DDBJ databases">
        <title>Pseudaminobacter soli sp. nov., isolated from paddy soil contaminated by heavy metals.</title>
        <authorList>
            <person name="Zhang K."/>
        </authorList>
    </citation>
    <scope>NUCLEOTIDE SEQUENCE</scope>
    <source>
        <strain evidence="1">19-2017</strain>
    </source>
</reference>
<dbReference type="Proteomes" id="UP000680348">
    <property type="component" value="Unassembled WGS sequence"/>
</dbReference>
<dbReference type="EMBL" id="JAGWCR010000007">
    <property type="protein sequence ID" value="MBS3649718.1"/>
    <property type="molecule type" value="Genomic_DNA"/>
</dbReference>
<accession>A0A942E205</accession>